<name>A0A1B0A841_GLOPL</name>
<organism evidence="2 3">
    <name type="scientific">Glossina pallidipes</name>
    <name type="common">Tsetse fly</name>
    <dbReference type="NCBI Taxonomy" id="7398"/>
    <lineage>
        <taxon>Eukaryota</taxon>
        <taxon>Metazoa</taxon>
        <taxon>Ecdysozoa</taxon>
        <taxon>Arthropoda</taxon>
        <taxon>Hexapoda</taxon>
        <taxon>Insecta</taxon>
        <taxon>Pterygota</taxon>
        <taxon>Neoptera</taxon>
        <taxon>Endopterygota</taxon>
        <taxon>Diptera</taxon>
        <taxon>Brachycera</taxon>
        <taxon>Muscomorpha</taxon>
        <taxon>Hippoboscoidea</taxon>
        <taxon>Glossinidae</taxon>
        <taxon>Glossina</taxon>
    </lineage>
</organism>
<reference evidence="2" key="2">
    <citation type="submission" date="2020-05" db="UniProtKB">
        <authorList>
            <consortium name="EnsemblMetazoa"/>
        </authorList>
    </citation>
    <scope>IDENTIFICATION</scope>
    <source>
        <strain evidence="2">IAEA</strain>
    </source>
</reference>
<evidence type="ECO:0000313" key="2">
    <source>
        <dbReference type="EnsemblMetazoa" id="GPAI037275-PA"/>
    </source>
</evidence>
<dbReference type="EnsemblMetazoa" id="GPAI037275-RA">
    <property type="protein sequence ID" value="GPAI037275-PA"/>
    <property type="gene ID" value="GPAI037275"/>
</dbReference>
<protein>
    <submittedName>
        <fullName evidence="2">Uncharacterized protein</fullName>
    </submittedName>
</protein>
<evidence type="ECO:0000256" key="1">
    <source>
        <dbReference type="SAM" id="Coils"/>
    </source>
</evidence>
<dbReference type="AlphaFoldDB" id="A0A1B0A841"/>
<proteinExistence type="predicted"/>
<dbReference type="Proteomes" id="UP000092445">
    <property type="component" value="Unassembled WGS sequence"/>
</dbReference>
<feature type="coiled-coil region" evidence="1">
    <location>
        <begin position="147"/>
        <end position="174"/>
    </location>
</feature>
<evidence type="ECO:0000313" key="3">
    <source>
        <dbReference type="Proteomes" id="UP000092445"/>
    </source>
</evidence>
<keyword evidence="1" id="KW-0175">Coiled coil</keyword>
<accession>A0A1B0A841</accession>
<reference evidence="3" key="1">
    <citation type="submission" date="2014-03" db="EMBL/GenBank/DDBJ databases">
        <authorList>
            <person name="Aksoy S."/>
            <person name="Warren W."/>
            <person name="Wilson R.K."/>
        </authorList>
    </citation>
    <scope>NUCLEOTIDE SEQUENCE [LARGE SCALE GENOMIC DNA]</scope>
    <source>
        <strain evidence="3">IAEA</strain>
    </source>
</reference>
<sequence length="198" mass="23162">MEISLKLIHPLDIDRLTTIVLTFFSNRGISEVFVGNQEAVVGAFFEMKYLRKKAKSMRRGPKRAITATSMQPRSVGSATLFITVDKRSVRLLSSTYRFRLPKTWGTNVNKELRNNRAQLRKFRRNRKRSSKRILEINARISQLQKSIAERRRHVIDLNAEIENLKNANREYSRQFVLYINSESSPFPIPLRFGKIHKK</sequence>
<dbReference type="VEuPathDB" id="VectorBase:GPAI037275"/>
<keyword evidence="3" id="KW-1185">Reference proteome</keyword>